<proteinExistence type="predicted"/>
<dbReference type="Gene3D" id="2.60.40.10">
    <property type="entry name" value="Immunoglobulins"/>
    <property type="match status" value="2"/>
</dbReference>
<dbReference type="Gene3D" id="2.120.10.30">
    <property type="entry name" value="TolB, C-terminal domain"/>
    <property type="match status" value="1"/>
</dbReference>
<organism evidence="2 3">
    <name type="scientific">Kribbella ginsengisoli</name>
    <dbReference type="NCBI Taxonomy" id="363865"/>
    <lineage>
        <taxon>Bacteria</taxon>
        <taxon>Bacillati</taxon>
        <taxon>Actinomycetota</taxon>
        <taxon>Actinomycetes</taxon>
        <taxon>Propionibacteriales</taxon>
        <taxon>Kribbellaceae</taxon>
        <taxon>Kribbella</taxon>
    </lineage>
</organism>
<dbReference type="RefSeq" id="WP_344839862.1">
    <property type="nucleotide sequence ID" value="NZ_BAABAA010000002.1"/>
</dbReference>
<dbReference type="InterPro" id="IPR011659">
    <property type="entry name" value="WD40"/>
</dbReference>
<dbReference type="EMBL" id="BAABAA010000002">
    <property type="protein sequence ID" value="GAA3553226.1"/>
    <property type="molecule type" value="Genomic_DNA"/>
</dbReference>
<keyword evidence="3" id="KW-1185">Reference proteome</keyword>
<evidence type="ECO:0008006" key="4">
    <source>
        <dbReference type="Google" id="ProtNLM"/>
    </source>
</evidence>
<feature type="region of interest" description="Disordered" evidence="1">
    <location>
        <begin position="618"/>
        <end position="646"/>
    </location>
</feature>
<feature type="region of interest" description="Disordered" evidence="1">
    <location>
        <begin position="127"/>
        <end position="152"/>
    </location>
</feature>
<dbReference type="InterPro" id="IPR013783">
    <property type="entry name" value="Ig-like_fold"/>
</dbReference>
<sequence length="849" mass="86710">MSRRKGRLPRPVLADRERRVPRVVLVGALLAATAGLSATLLPPAGAVSPGHTEVVSVGADSNDSVGAASAPAISADGQQIAFESRAALDPAVRPTANPPSNVYVRDRRAPGRTILISRGLPMTSLTFSRGNSAPRRAAAPLEEGGNADSRHPTLSANGRYIAFASEATNLQDGYPATGGRVVLCDRDPDGDGTFDEQRPNGTMDYLYLYVGRPPTGNGPTGGTEPSLSADAGVIAWLEQPPFTTRSTLVVARLIKDVAGRIAAPRPDTFLRSSLEDVGHTSPQVSANGQQVAFATDDCETALICPDGSQTIEVFAPGTGQTSRVDVLPSGEYSGKADLPSISGTGRFIAYEHRLGVSGPMVAVVVDRDPAATGTLGPAPGVPVAASIASRDIEGQEQEGLTPALSSDGRYLAFASSADGMHDDAQGTGRQAVVLRDLVLDAGREQAGLPRLAGELGSPAADPDCAGMVCPATGPSGSPRLAANGSVVVFSSAGDDLLPDPCCVGAVFARVLQPRIEKSTTDFGPVELGASVGRTVVLRHSGFGPLLIEGLSLAGPDASDFSLTGAENCGGATLNPGETCSVAVSFTPTAAGVKQAILRIGRPGEVPDEVQLVAEGIESPVVEPPGPPGPPEPPTQGPSGQLLVSPDPLDFGGSRPALVTLPPQTVQVRNAATVAITVVSVGVLEGPRFTIGDFAISANTCSGTLASGASCSIVMVATPQNSGQRVGVLAITTADPAYSRLIALRSTAIQPVLQVNPGVVRMNRVASVTGQNFPPGKAVTLTLTTPGTRLLLNTVAQPDGTFSAALVVFPQTSTGTWPVLASVGGTLVRAQAPVLLVPGSYQPPGFTSRR</sequence>
<feature type="compositionally biased region" description="Pro residues" evidence="1">
    <location>
        <begin position="621"/>
        <end position="635"/>
    </location>
</feature>
<dbReference type="Proteomes" id="UP001501222">
    <property type="component" value="Unassembled WGS sequence"/>
</dbReference>
<evidence type="ECO:0000313" key="2">
    <source>
        <dbReference type="EMBL" id="GAA3553226.1"/>
    </source>
</evidence>
<comment type="caution">
    <text evidence="2">The sequence shown here is derived from an EMBL/GenBank/DDBJ whole genome shotgun (WGS) entry which is preliminary data.</text>
</comment>
<dbReference type="SUPFAM" id="SSF82171">
    <property type="entry name" value="DPP6 N-terminal domain-like"/>
    <property type="match status" value="1"/>
</dbReference>
<evidence type="ECO:0000256" key="1">
    <source>
        <dbReference type="SAM" id="MobiDB-lite"/>
    </source>
</evidence>
<name>A0ABP6WM14_9ACTN</name>
<protein>
    <recommendedName>
        <fullName evidence="4">WD40 repeat protein</fullName>
    </recommendedName>
</protein>
<dbReference type="InterPro" id="IPR011042">
    <property type="entry name" value="6-blade_b-propeller_TolB-like"/>
</dbReference>
<dbReference type="NCBIfam" id="NF012200">
    <property type="entry name" value="choice_anch_D"/>
    <property type="match status" value="2"/>
</dbReference>
<accession>A0ABP6WM14</accession>
<reference evidence="3" key="1">
    <citation type="journal article" date="2019" name="Int. J. Syst. Evol. Microbiol.">
        <title>The Global Catalogue of Microorganisms (GCM) 10K type strain sequencing project: providing services to taxonomists for standard genome sequencing and annotation.</title>
        <authorList>
            <consortium name="The Broad Institute Genomics Platform"/>
            <consortium name="The Broad Institute Genome Sequencing Center for Infectious Disease"/>
            <person name="Wu L."/>
            <person name="Ma J."/>
        </authorList>
    </citation>
    <scope>NUCLEOTIDE SEQUENCE [LARGE SCALE GENOMIC DNA]</scope>
    <source>
        <strain evidence="3">JCM 16928</strain>
    </source>
</reference>
<dbReference type="Pfam" id="PF07676">
    <property type="entry name" value="PD40"/>
    <property type="match status" value="3"/>
</dbReference>
<gene>
    <name evidence="2" type="ORF">GCM10022235_21410</name>
</gene>
<evidence type="ECO:0000313" key="3">
    <source>
        <dbReference type="Proteomes" id="UP001501222"/>
    </source>
</evidence>